<gene>
    <name evidence="2" type="ORF">DF200_09540</name>
</gene>
<name>A0A2U2MQF2_9BIFI</name>
<sequence>MRKLRDQIIMLTVAAAALLAYTVVRFVWLVSTGIGGPLTFSDFLFLLGILAAVGGCVWGIVRDAKRMLRGTRTSRAIIWTFREIHTTDSDGDPTTHDKYTIRLEHGGELEFDKLPAYGRNARLMETPGTHIILRWIEGTDVIDLIEPDPAFRPPMPYDVIEERKNDGKTDYTITRRMATLEEHNRRLAHLPRTPYGAPVMPVAAWGAPNASGAVMAETNTAAATNAETAAGKEHKDALDDAKTRYAVLFNPPTLTFLCGLFILIPYQLWTMSPYGVERVLQNAVVFVAALVFAVWMLIHMAVQGAGLAADDLYRHEPKAVRATMLRRNIVRHCIGVAVFLVIGLVGLSGVSGTLHRGPVTEPVTFSSLAYHTETDSDGDDTDYTDFTFTDASGKDIGISVESVDDAYVLHQIGNRTGRGLILTYWDLGGGTYVYDHASPDASTE</sequence>
<feature type="transmembrane region" description="Helical" evidence="1">
    <location>
        <begin position="284"/>
        <end position="308"/>
    </location>
</feature>
<dbReference type="RefSeq" id="WP_109138039.1">
    <property type="nucleotide sequence ID" value="NZ_QFFN01000041.1"/>
</dbReference>
<dbReference type="OrthoDB" id="9820481at2"/>
<accession>A0A2U2MQF2</accession>
<keyword evidence="1" id="KW-1133">Transmembrane helix</keyword>
<reference evidence="2 3" key="1">
    <citation type="journal article" date="2018" name="Int. J. Syst. Evol. Microbiol.">
        <title>Bifidobacterium catulorum sp. nov., a novel taxon from the faeces of the baby common marmoset (Callithrix jacchus).</title>
        <authorList>
            <person name="Modesto M."/>
            <person name="Michelini S."/>
            <person name="Oki K."/>
            <person name="Biavati B."/>
            <person name="Watanabe K."/>
            <person name="Mattarelli P."/>
        </authorList>
    </citation>
    <scope>NUCLEOTIDE SEQUENCE [LARGE SCALE GENOMIC DNA]</scope>
    <source>
        <strain evidence="2 3">MRM 8.19</strain>
    </source>
</reference>
<feature type="transmembrane region" description="Helical" evidence="1">
    <location>
        <begin position="245"/>
        <end position="264"/>
    </location>
</feature>
<keyword evidence="1" id="KW-0472">Membrane</keyword>
<dbReference type="AlphaFoldDB" id="A0A2U2MQF2"/>
<feature type="transmembrane region" description="Helical" evidence="1">
    <location>
        <begin position="43"/>
        <end position="61"/>
    </location>
</feature>
<organism evidence="2 3">
    <name type="scientific">Bifidobacterium catulorum</name>
    <dbReference type="NCBI Taxonomy" id="1630173"/>
    <lineage>
        <taxon>Bacteria</taxon>
        <taxon>Bacillati</taxon>
        <taxon>Actinomycetota</taxon>
        <taxon>Actinomycetes</taxon>
        <taxon>Bifidobacteriales</taxon>
        <taxon>Bifidobacteriaceae</taxon>
        <taxon>Bifidobacterium</taxon>
    </lineage>
</organism>
<keyword evidence="1" id="KW-0812">Transmembrane</keyword>
<keyword evidence="3" id="KW-1185">Reference proteome</keyword>
<proteinExistence type="predicted"/>
<evidence type="ECO:0000256" key="1">
    <source>
        <dbReference type="SAM" id="Phobius"/>
    </source>
</evidence>
<comment type="caution">
    <text evidence="2">The sequence shown here is derived from an EMBL/GenBank/DDBJ whole genome shotgun (WGS) entry which is preliminary data.</text>
</comment>
<dbReference type="EMBL" id="QFFN01000041">
    <property type="protein sequence ID" value="PWG59074.1"/>
    <property type="molecule type" value="Genomic_DNA"/>
</dbReference>
<protein>
    <submittedName>
        <fullName evidence="2">Uncharacterized protein</fullName>
    </submittedName>
</protein>
<evidence type="ECO:0000313" key="2">
    <source>
        <dbReference type="EMBL" id="PWG59074.1"/>
    </source>
</evidence>
<dbReference type="Proteomes" id="UP000245753">
    <property type="component" value="Unassembled WGS sequence"/>
</dbReference>
<feature type="transmembrane region" description="Helical" evidence="1">
    <location>
        <begin position="329"/>
        <end position="350"/>
    </location>
</feature>
<feature type="transmembrane region" description="Helical" evidence="1">
    <location>
        <begin position="7"/>
        <end position="31"/>
    </location>
</feature>
<evidence type="ECO:0000313" key="3">
    <source>
        <dbReference type="Proteomes" id="UP000245753"/>
    </source>
</evidence>